<comment type="caution">
    <text evidence="14">The sequence shown here is derived from an EMBL/GenBank/DDBJ whole genome shotgun (WGS) entry which is preliminary data.</text>
</comment>
<evidence type="ECO:0000313" key="14">
    <source>
        <dbReference type="EMBL" id="EPF28311.1"/>
    </source>
</evidence>
<keyword evidence="3 12" id="KW-0479">Metal-binding</keyword>
<feature type="binding site" evidence="12">
    <location>
        <position position="436"/>
    </location>
    <ligand>
        <name>Zn(2+)</name>
        <dbReference type="ChEBI" id="CHEBI:29105"/>
        <label>1</label>
    </ligand>
</feature>
<reference evidence="14 15" key="1">
    <citation type="submission" date="2013-04" db="EMBL/GenBank/DDBJ databases">
        <title>The Genome Sequence of Treponema medium ATCC 700293.</title>
        <authorList>
            <consortium name="The Broad Institute Genomics Platform"/>
            <person name="Earl A."/>
            <person name="Ward D."/>
            <person name="Feldgarden M."/>
            <person name="Gevers D."/>
            <person name="Leonetti C."/>
            <person name="Blanton J.M."/>
            <person name="Dewhirst F.E."/>
            <person name="Izard J."/>
            <person name="Walker B."/>
            <person name="Young S."/>
            <person name="Zeng Q."/>
            <person name="Gargeya S."/>
            <person name="Fitzgerald M."/>
            <person name="Haas B."/>
            <person name="Abouelleil A."/>
            <person name="Allen A.W."/>
            <person name="Alvarado L."/>
            <person name="Arachchi H.M."/>
            <person name="Berlin A.M."/>
            <person name="Chapman S.B."/>
            <person name="Gainer-Dewar J."/>
            <person name="Goldberg J."/>
            <person name="Griggs A."/>
            <person name="Gujja S."/>
            <person name="Hansen M."/>
            <person name="Howarth C."/>
            <person name="Imamovic A."/>
            <person name="Ireland A."/>
            <person name="Larimer J."/>
            <person name="McCowan C."/>
            <person name="Murphy C."/>
            <person name="Pearson M."/>
            <person name="Poon T.W."/>
            <person name="Priest M."/>
            <person name="Roberts A."/>
            <person name="Saif S."/>
            <person name="Shea T."/>
            <person name="Sisk P."/>
            <person name="Sykes S."/>
            <person name="Wortman J."/>
            <person name="Nusbaum C."/>
            <person name="Birren B."/>
        </authorList>
    </citation>
    <scope>NUCLEOTIDE SEQUENCE [LARGE SCALE GENOMIC DNA]</scope>
    <source>
        <strain evidence="14 15">ATCC 700293</strain>
    </source>
</reference>
<dbReference type="InterPro" id="IPR005259">
    <property type="entry name" value="PriA"/>
</dbReference>
<dbReference type="Pfam" id="PF18319">
    <property type="entry name" value="Zn_ribbon_PriA"/>
    <property type="match status" value="1"/>
</dbReference>
<dbReference type="InterPro" id="IPR042115">
    <property type="entry name" value="PriA_3primeBD_sf"/>
</dbReference>
<evidence type="ECO:0000259" key="13">
    <source>
        <dbReference type="PROSITE" id="PS51192"/>
    </source>
</evidence>
<dbReference type="Gene3D" id="3.40.50.300">
    <property type="entry name" value="P-loop containing nucleotide triphosphate hydrolases"/>
    <property type="match status" value="2"/>
</dbReference>
<dbReference type="CDD" id="cd17929">
    <property type="entry name" value="DEXHc_priA"/>
    <property type="match status" value="1"/>
</dbReference>
<evidence type="ECO:0000256" key="9">
    <source>
        <dbReference type="ARBA" id="ARBA00023125"/>
    </source>
</evidence>
<comment type="catalytic activity">
    <reaction evidence="12">
        <text>Couples ATP hydrolysis with the unwinding of duplex DNA by translocating in the 3'-5' direction.</text>
        <dbReference type="EC" id="5.6.2.4"/>
    </reaction>
</comment>
<evidence type="ECO:0000256" key="4">
    <source>
        <dbReference type="ARBA" id="ARBA00022741"/>
    </source>
</evidence>
<comment type="subunit">
    <text evidence="12">Component of the replication restart primosome.</text>
</comment>
<dbReference type="EMBL" id="ATFE01000012">
    <property type="protein sequence ID" value="EPF28311.1"/>
    <property type="molecule type" value="Genomic_DNA"/>
</dbReference>
<dbReference type="InterPro" id="IPR027417">
    <property type="entry name" value="P-loop_NTPase"/>
</dbReference>
<organism evidence="14 15">
    <name type="scientific">Treponema medium ATCC 700293</name>
    <dbReference type="NCBI Taxonomy" id="1125700"/>
    <lineage>
        <taxon>Bacteria</taxon>
        <taxon>Pseudomonadati</taxon>
        <taxon>Spirochaetota</taxon>
        <taxon>Spirochaetia</taxon>
        <taxon>Spirochaetales</taxon>
        <taxon>Treponemataceae</taxon>
        <taxon>Treponema</taxon>
    </lineage>
</organism>
<dbReference type="InterPro" id="IPR011545">
    <property type="entry name" value="DEAD/DEAH_box_helicase_dom"/>
</dbReference>
<feature type="domain" description="Helicase ATP-binding" evidence="13">
    <location>
        <begin position="173"/>
        <end position="339"/>
    </location>
</feature>
<sequence length="692" mass="75988">MAQWLELVFKLPLYQSFFYRNAVAVPKRSAKAAAVESTGTSIPMDCAAGAADGEESLAGRRAAVRFGSRKLIGFIVAEYETLPKSCPFAEADIKPIDRIIDAEPLFTDEQAALARWMSRFYICAEGIALSAMLPSGKREAGELNTDGIEFAGTDFSASALTLSEEQRSAVEAISGCTGGEFFYVYGITGSGKTEVFLQAASRALVAGKSVIYLVPEITLSHQVAETVKKRFGDRCAVLHSGLTGSKRLAEWRRIARGEARIVVGVRSAIFAPVRDLGLIIIDEEHDGSYKSGFAPRYHARQVAMYLCKKHGCPLVMGSATPSVEAWHLMKTGAIRTLRLSERLSGGALPHIRIESLLHTAGALSTALIDEMRRTKTQGKQTILFLNRRGFSHFFKCKNCGHELLCKNCSVPLTFHKSEGLMKCHYCGWTAKPPSACPECGSIEAGYTSIGTEYIEEQVRKTFPDCTVQRIDTDVLQKNKQAVHILNNFRDGAVDILLGTQMIAKGLNFPGVRLVGIALADTGLQMPDFRAAERTFSLIMQVAGRAGRYVPDGEVIIQTYNPYHPAIVCAQHNDVEGFYTQELKQRQALEFPPFARLIRLVFRSKDQHKAEEAAFGARELLPQLFPPDGAEGIEILGPSDCMLSLVGGNHRMQLLLRAETLAPMQKAVYRFITEYKAAVGVYIETDVDPVSLL</sequence>
<dbReference type="AlphaFoldDB" id="A0AA87NL56"/>
<name>A0AA87NL56_TREMD</name>
<dbReference type="GO" id="GO:0006269">
    <property type="term" value="P:DNA replication, synthesis of primer"/>
    <property type="evidence" value="ECO:0007669"/>
    <property type="project" value="UniProtKB-KW"/>
</dbReference>
<dbReference type="Pfam" id="PF17764">
    <property type="entry name" value="PriA_3primeBD"/>
    <property type="match status" value="1"/>
</dbReference>
<evidence type="ECO:0000256" key="10">
    <source>
        <dbReference type="ARBA" id="ARBA00023235"/>
    </source>
</evidence>
<dbReference type="GO" id="GO:0003677">
    <property type="term" value="F:DNA binding"/>
    <property type="evidence" value="ECO:0007669"/>
    <property type="project" value="UniProtKB-UniRule"/>
</dbReference>
<gene>
    <name evidence="12" type="primary">priA</name>
    <name evidence="14" type="ORF">HMPREF9195_01520</name>
</gene>
<dbReference type="GO" id="GO:0043138">
    <property type="term" value="F:3'-5' DNA helicase activity"/>
    <property type="evidence" value="ECO:0007669"/>
    <property type="project" value="UniProtKB-EC"/>
</dbReference>
<dbReference type="CDD" id="cd18804">
    <property type="entry name" value="SF2_C_priA"/>
    <property type="match status" value="1"/>
</dbReference>
<dbReference type="GO" id="GO:0006302">
    <property type="term" value="P:double-strand break repair"/>
    <property type="evidence" value="ECO:0007669"/>
    <property type="project" value="InterPro"/>
</dbReference>
<dbReference type="SMART" id="SM00487">
    <property type="entry name" value="DEXDc"/>
    <property type="match status" value="1"/>
</dbReference>
<accession>A0AA87NL56</accession>
<dbReference type="NCBIfam" id="TIGR00595">
    <property type="entry name" value="priA"/>
    <property type="match status" value="1"/>
</dbReference>
<comment type="similarity">
    <text evidence="12">Belongs to the helicase family. PriA subfamily.</text>
</comment>
<keyword evidence="5 12" id="KW-0378">Hydrolase</keyword>
<feature type="binding site" evidence="12">
    <location>
        <position position="408"/>
    </location>
    <ligand>
        <name>Zn(2+)</name>
        <dbReference type="ChEBI" id="CHEBI:29105"/>
        <label>2</label>
    </ligand>
</feature>
<dbReference type="PROSITE" id="PS51192">
    <property type="entry name" value="HELICASE_ATP_BIND_1"/>
    <property type="match status" value="1"/>
</dbReference>
<dbReference type="SMART" id="SM00490">
    <property type="entry name" value="HELICc"/>
    <property type="match status" value="1"/>
</dbReference>
<dbReference type="GO" id="GO:0016787">
    <property type="term" value="F:hydrolase activity"/>
    <property type="evidence" value="ECO:0007669"/>
    <property type="project" value="UniProtKB-KW"/>
</dbReference>
<protein>
    <recommendedName>
        <fullName evidence="12">Replication restart protein PriA</fullName>
    </recommendedName>
    <alternativeName>
        <fullName evidence="12">ATP-dependent DNA helicase PriA</fullName>
        <ecNumber evidence="12">5.6.2.4</ecNumber>
    </alternativeName>
    <alternativeName>
        <fullName evidence="12">DNA 3'-5' helicase PriA</fullName>
    </alternativeName>
</protein>
<evidence type="ECO:0000256" key="12">
    <source>
        <dbReference type="HAMAP-Rule" id="MF_00983"/>
    </source>
</evidence>
<keyword evidence="10 12" id="KW-0413">Isomerase</keyword>
<keyword evidence="7 12" id="KW-0862">Zinc</keyword>
<evidence type="ECO:0000256" key="2">
    <source>
        <dbReference type="ARBA" id="ARBA00022705"/>
    </source>
</evidence>
<dbReference type="GO" id="GO:1990077">
    <property type="term" value="C:primosome complex"/>
    <property type="evidence" value="ECO:0007669"/>
    <property type="project" value="UniProtKB-UniRule"/>
</dbReference>
<dbReference type="InterPro" id="IPR040498">
    <property type="entry name" value="PriA_CRR"/>
</dbReference>
<evidence type="ECO:0000256" key="11">
    <source>
        <dbReference type="ARBA" id="ARBA00048988"/>
    </source>
</evidence>
<comment type="catalytic activity">
    <reaction evidence="11 12">
        <text>ATP + H2O = ADP + phosphate + H(+)</text>
        <dbReference type="Rhea" id="RHEA:13065"/>
        <dbReference type="ChEBI" id="CHEBI:15377"/>
        <dbReference type="ChEBI" id="CHEBI:15378"/>
        <dbReference type="ChEBI" id="CHEBI:30616"/>
        <dbReference type="ChEBI" id="CHEBI:43474"/>
        <dbReference type="ChEBI" id="CHEBI:456216"/>
        <dbReference type="EC" id="5.6.2.4"/>
    </reaction>
</comment>
<dbReference type="Proteomes" id="UP000014634">
    <property type="component" value="Unassembled WGS sequence"/>
</dbReference>
<evidence type="ECO:0000256" key="3">
    <source>
        <dbReference type="ARBA" id="ARBA00022723"/>
    </source>
</evidence>
<dbReference type="PANTHER" id="PTHR30580:SF0">
    <property type="entry name" value="PRIMOSOMAL PROTEIN N"/>
    <property type="match status" value="1"/>
</dbReference>
<keyword evidence="8 12" id="KW-0067">ATP-binding</keyword>
<feature type="binding site" evidence="12">
    <location>
        <position position="399"/>
    </location>
    <ligand>
        <name>Zn(2+)</name>
        <dbReference type="ChEBI" id="CHEBI:29105"/>
        <label>1</label>
    </ligand>
</feature>
<evidence type="ECO:0000256" key="5">
    <source>
        <dbReference type="ARBA" id="ARBA00022801"/>
    </source>
</evidence>
<dbReference type="InterPro" id="IPR014001">
    <property type="entry name" value="Helicase_ATP-bd"/>
</dbReference>
<dbReference type="GO" id="GO:0008270">
    <property type="term" value="F:zinc ion binding"/>
    <property type="evidence" value="ECO:0007669"/>
    <property type="project" value="UniProtKB-UniRule"/>
</dbReference>
<dbReference type="GO" id="GO:0005524">
    <property type="term" value="F:ATP binding"/>
    <property type="evidence" value="ECO:0007669"/>
    <property type="project" value="UniProtKB-UniRule"/>
</dbReference>
<feature type="binding site" evidence="12">
    <location>
        <position position="405"/>
    </location>
    <ligand>
        <name>Zn(2+)</name>
        <dbReference type="ChEBI" id="CHEBI:29105"/>
        <label>2</label>
    </ligand>
</feature>
<dbReference type="InterPro" id="IPR041222">
    <property type="entry name" value="PriA_3primeBD"/>
</dbReference>
<evidence type="ECO:0000256" key="1">
    <source>
        <dbReference type="ARBA" id="ARBA00022515"/>
    </source>
</evidence>
<dbReference type="FunFam" id="3.40.50.300:FF:000489">
    <property type="entry name" value="Primosome assembly protein PriA"/>
    <property type="match status" value="1"/>
</dbReference>
<dbReference type="SUPFAM" id="SSF52540">
    <property type="entry name" value="P-loop containing nucleoside triphosphate hydrolases"/>
    <property type="match status" value="1"/>
</dbReference>
<feature type="binding site" evidence="12">
    <location>
        <position position="423"/>
    </location>
    <ligand>
        <name>Zn(2+)</name>
        <dbReference type="ChEBI" id="CHEBI:29105"/>
        <label>2</label>
    </ligand>
</feature>
<evidence type="ECO:0000313" key="15">
    <source>
        <dbReference type="Proteomes" id="UP000014634"/>
    </source>
</evidence>
<dbReference type="Gene3D" id="3.40.1440.60">
    <property type="entry name" value="PriA, 3(prime) DNA-binding domain"/>
    <property type="match status" value="1"/>
</dbReference>
<dbReference type="Pfam" id="PF00271">
    <property type="entry name" value="Helicase_C"/>
    <property type="match status" value="1"/>
</dbReference>
<dbReference type="InterPro" id="IPR001650">
    <property type="entry name" value="Helicase_C-like"/>
</dbReference>
<keyword evidence="2 12" id="KW-0235">DNA replication</keyword>
<feature type="binding site" evidence="12">
    <location>
        <position position="396"/>
    </location>
    <ligand>
        <name>Zn(2+)</name>
        <dbReference type="ChEBI" id="CHEBI:29105"/>
        <label>1</label>
    </ligand>
</feature>
<feature type="binding site" evidence="12">
    <location>
        <position position="439"/>
    </location>
    <ligand>
        <name>Zn(2+)</name>
        <dbReference type="ChEBI" id="CHEBI:29105"/>
        <label>1</label>
    </ligand>
</feature>
<dbReference type="EC" id="5.6.2.4" evidence="12"/>
<keyword evidence="9 12" id="KW-0238">DNA-binding</keyword>
<evidence type="ECO:0000256" key="6">
    <source>
        <dbReference type="ARBA" id="ARBA00022806"/>
    </source>
</evidence>
<keyword evidence="1 12" id="KW-0639">Primosome</keyword>
<keyword evidence="4 12" id="KW-0547">Nucleotide-binding</keyword>
<dbReference type="HAMAP" id="MF_00983">
    <property type="entry name" value="PriA"/>
    <property type="match status" value="1"/>
</dbReference>
<evidence type="ECO:0000256" key="7">
    <source>
        <dbReference type="ARBA" id="ARBA00022833"/>
    </source>
</evidence>
<dbReference type="Pfam" id="PF18074">
    <property type="entry name" value="PriA_C"/>
    <property type="match status" value="1"/>
</dbReference>
<keyword evidence="6 12" id="KW-0347">Helicase</keyword>
<dbReference type="RefSeq" id="WP_016523457.1">
    <property type="nucleotide sequence ID" value="NZ_KE332517.1"/>
</dbReference>
<dbReference type="InterPro" id="IPR041236">
    <property type="entry name" value="PriA_C"/>
</dbReference>
<dbReference type="GO" id="GO:0006270">
    <property type="term" value="P:DNA replication initiation"/>
    <property type="evidence" value="ECO:0007669"/>
    <property type="project" value="TreeGrafter"/>
</dbReference>
<comment type="cofactor">
    <cofactor evidence="12">
        <name>Zn(2+)</name>
        <dbReference type="ChEBI" id="CHEBI:29105"/>
    </cofactor>
    <text evidence="12">Binds 2 zinc ions per subunit.</text>
</comment>
<dbReference type="GO" id="GO:0006310">
    <property type="term" value="P:DNA recombination"/>
    <property type="evidence" value="ECO:0007669"/>
    <property type="project" value="InterPro"/>
</dbReference>
<comment type="function">
    <text evidence="12">Initiates the restart of stalled replication forks, which reloads the replicative helicase on sites other than the origin of replication. Recognizes and binds to abandoned replication forks and remodels them to uncover a helicase loading site. Promotes assembly of the primosome at these replication forks.</text>
</comment>
<proteinExistence type="inferred from homology"/>
<feature type="binding site" evidence="12">
    <location>
        <position position="426"/>
    </location>
    <ligand>
        <name>Zn(2+)</name>
        <dbReference type="ChEBI" id="CHEBI:29105"/>
        <label>2</label>
    </ligand>
</feature>
<evidence type="ECO:0000256" key="8">
    <source>
        <dbReference type="ARBA" id="ARBA00022840"/>
    </source>
</evidence>
<dbReference type="PANTHER" id="PTHR30580">
    <property type="entry name" value="PRIMOSOMAL PROTEIN N"/>
    <property type="match status" value="1"/>
</dbReference>
<dbReference type="Pfam" id="PF00270">
    <property type="entry name" value="DEAD"/>
    <property type="match status" value="1"/>
</dbReference>